<sequence>MSDISVLSDLENSYNIMNNLSKENIKKHDISISDQLADFEKLRISALTKAAEISPLVKEVTIGPKSPLKNMTTKENKPVNKDDNDLNLLEDKIGEDLRYTLMLKEYESKLLESSEELFKNLIEKMIAKHTESMRTFWKKQSEESERKALEMRAKRLQMVKQLQENDNLSVLDKAKLDEKNCQIINKSTIENMNRILEEQNKAASRFAGITDSRTKVCICYNDICNILNSEPHAKTIYDKYVTSIDAIIGNVNAIMDLCKSGIITDKEVKQAEILSVNIENIQRKILEDLNEIKQKEEEAKKKEIEEQRIQKENEIKKAINENVEKTDTTIEQPKKTIPMFYSSKNYAYFVELRDFLNAYESTYKDLLENTNLKKFRFDCQKAVNTPVNALSSVSGAHIRDKFDKLYKLLRGERVQVLDTYVQATQHPQGLNYCTALLAKKIVRQGDLLVSSNPEAAFPLAAVAVALWSQFPEFGKLLEANFHRQCPYLVPMLLPQKQGQTDKEFYISRGYSYNEDGAVEKQDKFLKRMSGIFQLCCAIWIAKMPKFVNTPNPHGLSHGWKWLASFINLKPEPDICATLLHDFFSVCGSEFYRNYKKQFVKIIKLISSDYLKILENIDEGGPKTRLEVYLQNVLKTGQVPPPSGLLPPNTW</sequence>
<feature type="coiled-coil region" evidence="16">
    <location>
        <begin position="278"/>
        <end position="322"/>
    </location>
</feature>
<dbReference type="EMBL" id="KQ460594">
    <property type="protein sequence ID" value="KPJ13921.1"/>
    <property type="molecule type" value="Genomic_DNA"/>
</dbReference>
<dbReference type="InParanoid" id="A0A0N0PCG4"/>
<dbReference type="OrthoDB" id="420884at2759"/>
<evidence type="ECO:0000256" key="7">
    <source>
        <dbReference type="ARBA" id="ARBA00022927"/>
    </source>
</evidence>
<dbReference type="Pfam" id="PF07817">
    <property type="entry name" value="GLE1"/>
    <property type="match status" value="1"/>
</dbReference>
<evidence type="ECO:0000256" key="1">
    <source>
        <dbReference type="ARBA" id="ARBA00004496"/>
    </source>
</evidence>
<keyword evidence="18" id="KW-1185">Reference proteome</keyword>
<evidence type="ECO:0000256" key="12">
    <source>
        <dbReference type="ARBA" id="ARBA00024680"/>
    </source>
</evidence>
<evidence type="ECO:0000256" key="4">
    <source>
        <dbReference type="ARBA" id="ARBA00022448"/>
    </source>
</evidence>
<keyword evidence="8" id="KW-0811">Translocation</keyword>
<keyword evidence="9 16" id="KW-0175">Coiled coil</keyword>
<accession>A0A0N0PCG4</accession>
<keyword evidence="11" id="KW-0539">Nucleus</keyword>
<comment type="function">
    <text evidence="12">Required for the export of mRNAs containing poly(A) tails from the nucleus into the cytoplasm. May be involved in the terminal step of the mRNA transport through the nuclear pore complex (NPC).</text>
</comment>
<evidence type="ECO:0000256" key="14">
    <source>
        <dbReference type="ARBA" id="ARBA00029983"/>
    </source>
</evidence>
<evidence type="ECO:0000256" key="8">
    <source>
        <dbReference type="ARBA" id="ARBA00023010"/>
    </source>
</evidence>
<organism evidence="17 18">
    <name type="scientific">Papilio machaon</name>
    <name type="common">Old World swallowtail butterfly</name>
    <dbReference type="NCBI Taxonomy" id="76193"/>
    <lineage>
        <taxon>Eukaryota</taxon>
        <taxon>Metazoa</taxon>
        <taxon>Ecdysozoa</taxon>
        <taxon>Arthropoda</taxon>
        <taxon>Hexapoda</taxon>
        <taxon>Insecta</taxon>
        <taxon>Pterygota</taxon>
        <taxon>Neoptera</taxon>
        <taxon>Endopterygota</taxon>
        <taxon>Lepidoptera</taxon>
        <taxon>Glossata</taxon>
        <taxon>Ditrysia</taxon>
        <taxon>Papilionoidea</taxon>
        <taxon>Papilionidae</taxon>
        <taxon>Papilioninae</taxon>
        <taxon>Papilio</taxon>
    </lineage>
</organism>
<dbReference type="AlphaFoldDB" id="A0A0N0PCG4"/>
<evidence type="ECO:0000256" key="15">
    <source>
        <dbReference type="ARBA" id="ARBA00030897"/>
    </source>
</evidence>
<evidence type="ECO:0000256" key="5">
    <source>
        <dbReference type="ARBA" id="ARBA00022490"/>
    </source>
</evidence>
<dbReference type="STRING" id="76193.A0A0N0PCG4"/>
<dbReference type="GO" id="GO:0005543">
    <property type="term" value="F:phospholipid binding"/>
    <property type="evidence" value="ECO:0007669"/>
    <property type="project" value="TreeGrafter"/>
</dbReference>
<dbReference type="InterPro" id="IPR012476">
    <property type="entry name" value="GLE1"/>
</dbReference>
<keyword evidence="5" id="KW-0963">Cytoplasm</keyword>
<evidence type="ECO:0000256" key="16">
    <source>
        <dbReference type="SAM" id="Coils"/>
    </source>
</evidence>
<dbReference type="GO" id="GO:0015031">
    <property type="term" value="P:protein transport"/>
    <property type="evidence" value="ECO:0007669"/>
    <property type="project" value="UniProtKB-KW"/>
</dbReference>
<dbReference type="GO" id="GO:0031369">
    <property type="term" value="F:translation initiation factor binding"/>
    <property type="evidence" value="ECO:0007669"/>
    <property type="project" value="TreeGrafter"/>
</dbReference>
<keyword evidence="6" id="KW-0509">mRNA transport</keyword>
<dbReference type="PANTHER" id="PTHR12960:SF0">
    <property type="entry name" value="MRNA EXPORT FACTOR GLE1"/>
    <property type="match status" value="1"/>
</dbReference>
<comment type="similarity">
    <text evidence="3">Belongs to the GLE1 family.</text>
</comment>
<evidence type="ECO:0000256" key="10">
    <source>
        <dbReference type="ARBA" id="ARBA00023132"/>
    </source>
</evidence>
<evidence type="ECO:0000313" key="17">
    <source>
        <dbReference type="EMBL" id="KPJ13921.1"/>
    </source>
</evidence>
<dbReference type="FunFam" id="1.25.40.510:FF:000001">
    <property type="entry name" value="Nucleoporin GLE1 isoform 1"/>
    <property type="match status" value="1"/>
</dbReference>
<dbReference type="Proteomes" id="UP000053240">
    <property type="component" value="Unassembled WGS sequence"/>
</dbReference>
<reference evidence="17 18" key="1">
    <citation type="journal article" date="2015" name="Nat. Commun.">
        <title>Outbred genome sequencing and CRISPR/Cas9 gene editing in butterflies.</title>
        <authorList>
            <person name="Li X."/>
            <person name="Fan D."/>
            <person name="Zhang W."/>
            <person name="Liu G."/>
            <person name="Zhang L."/>
            <person name="Zhao L."/>
            <person name="Fang X."/>
            <person name="Chen L."/>
            <person name="Dong Y."/>
            <person name="Chen Y."/>
            <person name="Ding Y."/>
            <person name="Zhao R."/>
            <person name="Feng M."/>
            <person name="Zhu Y."/>
            <person name="Feng Y."/>
            <person name="Jiang X."/>
            <person name="Zhu D."/>
            <person name="Xiang H."/>
            <person name="Feng X."/>
            <person name="Li S."/>
            <person name="Wang J."/>
            <person name="Zhang G."/>
            <person name="Kronforst M.R."/>
            <person name="Wang W."/>
        </authorList>
    </citation>
    <scope>NUCLEOTIDE SEQUENCE [LARGE SCALE GENOMIC DNA]</scope>
    <source>
        <strain evidence="17">Ya'a_city_454_Pm</strain>
        <tissue evidence="17">Whole body</tissue>
    </source>
</reference>
<feature type="coiled-coil region" evidence="16">
    <location>
        <begin position="139"/>
        <end position="166"/>
    </location>
</feature>
<evidence type="ECO:0000256" key="13">
    <source>
        <dbReference type="ARBA" id="ARBA00026227"/>
    </source>
</evidence>
<protein>
    <recommendedName>
        <fullName evidence="13">mRNA export factor GLE1</fullName>
    </recommendedName>
    <alternativeName>
        <fullName evidence="15">GLE1 RNA export mediator</fullName>
    </alternativeName>
    <alternativeName>
        <fullName evidence="14">Nucleoporin GLE1</fullName>
    </alternativeName>
</protein>
<keyword evidence="4" id="KW-0813">Transport</keyword>
<evidence type="ECO:0000256" key="6">
    <source>
        <dbReference type="ARBA" id="ARBA00022816"/>
    </source>
</evidence>
<dbReference type="InterPro" id="IPR038506">
    <property type="entry name" value="GLE1-like_sf"/>
</dbReference>
<proteinExistence type="inferred from homology"/>
<dbReference type="GO" id="GO:0016973">
    <property type="term" value="P:poly(A)+ mRNA export from nucleus"/>
    <property type="evidence" value="ECO:0007669"/>
    <property type="project" value="InterPro"/>
</dbReference>
<evidence type="ECO:0000256" key="9">
    <source>
        <dbReference type="ARBA" id="ARBA00023054"/>
    </source>
</evidence>
<evidence type="ECO:0000256" key="11">
    <source>
        <dbReference type="ARBA" id="ARBA00023242"/>
    </source>
</evidence>
<dbReference type="KEGG" id="pmac:106712052"/>
<dbReference type="GO" id="GO:0005737">
    <property type="term" value="C:cytoplasm"/>
    <property type="evidence" value="ECO:0007669"/>
    <property type="project" value="UniProtKB-SubCell"/>
</dbReference>
<dbReference type="GO" id="GO:0044614">
    <property type="term" value="C:nuclear pore cytoplasmic filaments"/>
    <property type="evidence" value="ECO:0007669"/>
    <property type="project" value="TreeGrafter"/>
</dbReference>
<gene>
    <name evidence="17" type="ORF">RR48_03017</name>
</gene>
<evidence type="ECO:0000256" key="2">
    <source>
        <dbReference type="ARBA" id="ARBA00004567"/>
    </source>
</evidence>
<keyword evidence="10" id="KW-0906">Nuclear pore complex</keyword>
<evidence type="ECO:0000256" key="3">
    <source>
        <dbReference type="ARBA" id="ARBA00011056"/>
    </source>
</evidence>
<dbReference type="PANTHER" id="PTHR12960">
    <property type="entry name" value="GLE-1-RELATED"/>
    <property type="match status" value="1"/>
</dbReference>
<dbReference type="GO" id="GO:0000822">
    <property type="term" value="F:inositol hexakisphosphate binding"/>
    <property type="evidence" value="ECO:0007669"/>
    <property type="project" value="TreeGrafter"/>
</dbReference>
<name>A0A0N0PCG4_PAPMA</name>
<dbReference type="FunCoup" id="A0A0N0PCG4">
    <property type="interactions" value="426"/>
</dbReference>
<evidence type="ECO:0000313" key="18">
    <source>
        <dbReference type="Proteomes" id="UP000053240"/>
    </source>
</evidence>
<comment type="subcellular location">
    <subcellularLocation>
        <location evidence="1">Cytoplasm</location>
    </subcellularLocation>
    <subcellularLocation>
        <location evidence="2">Nucleus</location>
        <location evidence="2">Nuclear pore complex</location>
    </subcellularLocation>
</comment>
<dbReference type="Gene3D" id="1.25.40.510">
    <property type="entry name" value="GLE1-like"/>
    <property type="match status" value="1"/>
</dbReference>
<keyword evidence="7" id="KW-0653">Protein transport</keyword>